<reference evidence="1" key="2">
    <citation type="journal article" date="2018" name="Nat. Commun.">
        <title>Tailed giant Tupanvirus possesses the most complete translational apparatus of the known virosphere.</title>
        <authorList>
            <person name="Abrahao J."/>
            <person name="Silva L."/>
            <person name="Silva L.S."/>
            <person name="Khalil J.Y.B."/>
            <person name="Rodrigues R."/>
            <person name="Arantes T."/>
            <person name="Assis F."/>
            <person name="Boratto P."/>
            <person name="Andrade M."/>
            <person name="Kroon E.G."/>
            <person name="Ribeiro B."/>
            <person name="Bergier I."/>
            <person name="Seligmann H."/>
            <person name="Ghigo E."/>
            <person name="Colson P."/>
            <person name="Levasseur A."/>
            <person name="Kroemer G."/>
            <person name="Raoult D."/>
            <person name="La Scola B."/>
        </authorList>
    </citation>
    <scope>NUCLEOTIDE SEQUENCE [LARGE SCALE GENOMIC DNA]</scope>
    <source>
        <strain evidence="1">Deep ocean</strain>
    </source>
</reference>
<evidence type="ECO:0008006" key="2">
    <source>
        <dbReference type="Google" id="ProtNLM"/>
    </source>
</evidence>
<dbReference type="RefSeq" id="YP_010780177.1">
    <property type="nucleotide sequence ID" value="NC_075038.1"/>
</dbReference>
<dbReference type="SUPFAM" id="SSF53300">
    <property type="entry name" value="vWA-like"/>
    <property type="match status" value="1"/>
</dbReference>
<protein>
    <recommendedName>
        <fullName evidence="2">VWFA domain-containing protein</fullName>
    </recommendedName>
</protein>
<proteinExistence type="predicted"/>
<dbReference type="PANTHER" id="PTHR34706:SF1">
    <property type="entry name" value="VWFA DOMAIN-CONTAINING PROTEIN"/>
    <property type="match status" value="1"/>
</dbReference>
<dbReference type="KEGG" id="vg:80516868"/>
<dbReference type="EMBL" id="MF405918">
    <property type="protein sequence ID" value="QKU33573.1"/>
    <property type="molecule type" value="Genomic_DNA"/>
</dbReference>
<sequence>MQSNLYPTQNFQPTAPAMDVMQQSFHHGDMVADSMRQNQFANVCGMYEINQYFAERMKALEGYEIVIVCDDSGSMNSILNSVNPFGRAQTRWDELKITVGIIVDIAATMDKNGVDVYFLNRPPIRNITIHNQLEETFRIKPSGGTGIVPVLRSIFQTKCEAPRLVILATDGQPTDARGQVNIEEFKQVLQYERGFGDYMTILACTDEDDVMDYLNGWDKELPRLDVVDDYASEKEEILRVQGRNFPFSFGDYVVKGLMGSVDAWFDKLDEVRVNIKAQPTLPYVDTTTTITASYYNDPTIAAELNNTSVIRTRKSPKKKKHRIRCIIF</sequence>
<dbReference type="GeneID" id="80516868"/>
<organism evidence="1">
    <name type="scientific">Tupanvirus deep ocean</name>
    <dbReference type="NCBI Taxonomy" id="2126984"/>
    <lineage>
        <taxon>Viruses</taxon>
        <taxon>Varidnaviria</taxon>
        <taxon>Bamfordvirae</taxon>
        <taxon>Nucleocytoviricota</taxon>
        <taxon>Megaviricetes</taxon>
        <taxon>Imitervirales</taxon>
        <taxon>Mimiviridae</taxon>
        <taxon>Megamimivirinae</taxon>
        <taxon>Tupanvirus</taxon>
        <taxon>Tupanvirus altamarinense</taxon>
    </lineage>
</organism>
<accession>A0A6N1NNB1</accession>
<dbReference type="Gene3D" id="3.40.50.410">
    <property type="entry name" value="von Willebrand factor, type A domain"/>
    <property type="match status" value="1"/>
</dbReference>
<dbReference type="InterPro" id="IPR036465">
    <property type="entry name" value="vWFA_dom_sf"/>
</dbReference>
<reference evidence="1" key="1">
    <citation type="submission" date="2017-06" db="EMBL/GenBank/DDBJ databases">
        <authorList>
            <person name="Assis F.L."/>
            <person name="Abrahao J.S."/>
            <person name="Silva L."/>
            <person name="Khalil J.B."/>
            <person name="Rodrigues R."/>
            <person name="Silva L.S."/>
            <person name="Boratto P."/>
            <person name="Andrade M."/>
            <person name="Kroon E.G."/>
            <person name="Ribeiro B."/>
            <person name="Bergier I."/>
            <person name="Seligmann H."/>
            <person name="Ghigo E."/>
            <person name="Colson P."/>
            <person name="Levasseur A."/>
            <person name="Raoult D."/>
            <person name="Scola B.L."/>
        </authorList>
    </citation>
    <scope>NUCLEOTIDE SEQUENCE</scope>
    <source>
        <strain evidence="1">Deep ocean</strain>
    </source>
</reference>
<evidence type="ECO:0000313" key="1">
    <source>
        <dbReference type="EMBL" id="QKU33573.1"/>
    </source>
</evidence>
<name>A0A6N1NNB1_9VIRU</name>
<dbReference type="PANTHER" id="PTHR34706">
    <property type="entry name" value="SLR1338 PROTEIN"/>
    <property type="match status" value="1"/>
</dbReference>